<dbReference type="OrthoDB" id="157231at2"/>
<dbReference type="PANTHER" id="PTHR12110:SF21">
    <property type="entry name" value="XYLOSE ISOMERASE-LIKE TIM BARREL DOMAIN-CONTAINING PROTEIN"/>
    <property type="match status" value="1"/>
</dbReference>
<dbReference type="EMBL" id="AP013035">
    <property type="protein sequence ID" value="BAT72349.1"/>
    <property type="molecule type" value="Genomic_DNA"/>
</dbReference>
<evidence type="ECO:0000313" key="3">
    <source>
        <dbReference type="Proteomes" id="UP000063234"/>
    </source>
</evidence>
<feature type="domain" description="Xylose isomerase-like TIM barrel" evidence="1">
    <location>
        <begin position="20"/>
        <end position="239"/>
    </location>
</feature>
<sequence length="258" mass="29702">MKILLSSGSLYKDPLEKCFYVAQQAGFDGVEVVLNDFYFLSDIDERLAELSKILSIIAFHAPFMVESSGERVKSLLRSIELALELGVKRVVFHPPLRFLFDFSYKKWFKKFHWHGDEIELCLEFMPIMKFGFLKFCPHAFSKLEELKDVASDKGLKIAFDTTHCGTRGLALVEAFERLGGLDLVSHVHFSDFRVEKGIFQEHVFPGEGMLDLFEFVKYLKSKGYKGALTVEVSPRFLPEKDIERINKFKALLERLRGV</sequence>
<reference evidence="3" key="1">
    <citation type="journal article" date="2018" name="Science">
        <title>A primordial and reversible TCA cycle in a facultatively chemolithoautotrophic thermophile.</title>
        <authorList>
            <person name="Nunoura T."/>
            <person name="Chikaraishi Y."/>
            <person name="Izaki R."/>
            <person name="Suwa T."/>
            <person name="Sato T."/>
            <person name="Harada T."/>
            <person name="Mori K."/>
            <person name="Kato Y."/>
            <person name="Miyazaki M."/>
            <person name="Shimamura S."/>
            <person name="Yanagawa K."/>
            <person name="Shuto A."/>
            <person name="Ohkouchi N."/>
            <person name="Fujita N."/>
            <person name="Takaki Y."/>
            <person name="Atomi H."/>
            <person name="Takai K."/>
        </authorList>
    </citation>
    <scope>NUCLEOTIDE SEQUENCE [LARGE SCALE GENOMIC DNA]</scope>
    <source>
        <strain evidence="3">DSM 17441 / JCM 13301 / NBRC 103674 / ABI70S6</strain>
    </source>
</reference>
<proteinExistence type="predicted"/>
<dbReference type="InterPro" id="IPR050312">
    <property type="entry name" value="IolE/XylAMocC-like"/>
</dbReference>
<dbReference type="AlphaFoldDB" id="A0A0S3QVJ6"/>
<dbReference type="KEGG" id="ttk:TST_1563"/>
<dbReference type="SUPFAM" id="SSF51658">
    <property type="entry name" value="Xylose isomerase-like"/>
    <property type="match status" value="1"/>
</dbReference>
<dbReference type="PANTHER" id="PTHR12110">
    <property type="entry name" value="HYDROXYPYRUVATE ISOMERASE"/>
    <property type="match status" value="1"/>
</dbReference>
<gene>
    <name evidence="2" type="ORF">TST_1563</name>
</gene>
<dbReference type="STRING" id="1298851.TST_1563"/>
<dbReference type="RefSeq" id="WP_068550442.1">
    <property type="nucleotide sequence ID" value="NZ_AP013035.1"/>
</dbReference>
<accession>A0A0S3QVJ6</accession>
<keyword evidence="3" id="KW-1185">Reference proteome</keyword>
<organism evidence="2 3">
    <name type="scientific">Thermosulfidibacter takaii (strain DSM 17441 / JCM 13301 / NBRC 103674 / ABI70S6)</name>
    <dbReference type="NCBI Taxonomy" id="1298851"/>
    <lineage>
        <taxon>Bacteria</taxon>
        <taxon>Pseudomonadati</taxon>
        <taxon>Thermosulfidibacterota</taxon>
        <taxon>Thermosulfidibacteria</taxon>
        <taxon>Thermosulfidibacterales</taxon>
        <taxon>Thermosulfidibacteraceae</taxon>
    </lineage>
</organism>
<dbReference type="InterPro" id="IPR013022">
    <property type="entry name" value="Xyl_isomerase-like_TIM-brl"/>
</dbReference>
<dbReference type="InterPro" id="IPR036237">
    <property type="entry name" value="Xyl_isomerase-like_sf"/>
</dbReference>
<dbReference type="Pfam" id="PF01261">
    <property type="entry name" value="AP_endonuc_2"/>
    <property type="match status" value="1"/>
</dbReference>
<evidence type="ECO:0000313" key="2">
    <source>
        <dbReference type="EMBL" id="BAT72349.1"/>
    </source>
</evidence>
<evidence type="ECO:0000259" key="1">
    <source>
        <dbReference type="Pfam" id="PF01261"/>
    </source>
</evidence>
<protein>
    <submittedName>
        <fullName evidence="2">Xylose isomerase domain-containing protein</fullName>
    </submittedName>
</protein>
<name>A0A0S3QVJ6_THET7</name>
<dbReference type="Proteomes" id="UP000063234">
    <property type="component" value="Chromosome"/>
</dbReference>
<keyword evidence="2" id="KW-0413">Isomerase</keyword>
<dbReference type="GO" id="GO:0016853">
    <property type="term" value="F:isomerase activity"/>
    <property type="evidence" value="ECO:0007669"/>
    <property type="project" value="UniProtKB-KW"/>
</dbReference>
<dbReference type="Gene3D" id="3.20.20.150">
    <property type="entry name" value="Divalent-metal-dependent TIM barrel enzymes"/>
    <property type="match status" value="1"/>
</dbReference>